<keyword evidence="1" id="KW-1133">Transmembrane helix</keyword>
<evidence type="ECO:0000256" key="1">
    <source>
        <dbReference type="SAM" id="Phobius"/>
    </source>
</evidence>
<keyword evidence="1" id="KW-0812">Transmembrane</keyword>
<gene>
    <name evidence="2" type="ORF">WM40_00910</name>
</gene>
<evidence type="ECO:0000313" key="2">
    <source>
        <dbReference type="EMBL" id="KKB65227.1"/>
    </source>
</evidence>
<dbReference type="EMBL" id="LAQU01000001">
    <property type="protein sequence ID" value="KKB65227.1"/>
    <property type="molecule type" value="Genomic_DNA"/>
</dbReference>
<sequence length="69" mass="6928">MIARGVAVAAAAVVDGIRVVMRVIRLIGARWVIGAVAMIVLVAIGFGVGAVRCGTRVLTTQAPAGDTAV</sequence>
<feature type="transmembrane region" description="Helical" evidence="1">
    <location>
        <begin position="32"/>
        <end position="51"/>
    </location>
</feature>
<name>A0A0F5K6R6_9BURK</name>
<dbReference type="AlphaFoldDB" id="A0A0F5K6R6"/>
<accession>A0A0F5K6R6</accession>
<dbReference type="STRING" id="28092.WM40_00910"/>
<protein>
    <submittedName>
        <fullName evidence="2">Uncharacterized protein</fullName>
    </submittedName>
</protein>
<keyword evidence="3" id="KW-1185">Reference proteome</keyword>
<proteinExistence type="predicted"/>
<organism evidence="2 3">
    <name type="scientific">Robbsia andropogonis</name>
    <dbReference type="NCBI Taxonomy" id="28092"/>
    <lineage>
        <taxon>Bacteria</taxon>
        <taxon>Pseudomonadati</taxon>
        <taxon>Pseudomonadota</taxon>
        <taxon>Betaproteobacteria</taxon>
        <taxon>Burkholderiales</taxon>
        <taxon>Burkholderiaceae</taxon>
        <taxon>Robbsia</taxon>
    </lineage>
</organism>
<comment type="caution">
    <text evidence="2">The sequence shown here is derived from an EMBL/GenBank/DDBJ whole genome shotgun (WGS) entry which is preliminary data.</text>
</comment>
<keyword evidence="1" id="KW-0472">Membrane</keyword>
<evidence type="ECO:0000313" key="3">
    <source>
        <dbReference type="Proteomes" id="UP000033618"/>
    </source>
</evidence>
<dbReference type="Proteomes" id="UP000033618">
    <property type="component" value="Unassembled WGS sequence"/>
</dbReference>
<reference evidence="2 3" key="1">
    <citation type="submission" date="2015-03" db="EMBL/GenBank/DDBJ databases">
        <title>Draft Genome Sequence of Burkholderia andropogonis type strain ICMP2807, isolated from Sorghum bicolor.</title>
        <authorList>
            <person name="Lopes-Santos L."/>
            <person name="Castro D.B."/>
            <person name="Ottoboni L.M."/>
            <person name="Park D."/>
            <person name="Weirc B.S."/>
            <person name="Destefano S.A."/>
        </authorList>
    </citation>
    <scope>NUCLEOTIDE SEQUENCE [LARGE SCALE GENOMIC DNA]</scope>
    <source>
        <strain evidence="2 3">ICMP2807</strain>
    </source>
</reference>